<dbReference type="GO" id="GO:0000228">
    <property type="term" value="C:nuclear chromosome"/>
    <property type="evidence" value="ECO:0007669"/>
    <property type="project" value="TreeGrafter"/>
</dbReference>
<dbReference type="InterPro" id="IPR013049">
    <property type="entry name" value="Spo11/TopoVI_A_N"/>
</dbReference>
<dbReference type="PANTHER" id="PTHR10848">
    <property type="entry name" value="MEIOTIC RECOMBINATION PROTEIN SPO11"/>
    <property type="match status" value="1"/>
</dbReference>
<comment type="caution">
    <text evidence="2">The sequence shown here is derived from an EMBL/GenBank/DDBJ whole genome shotgun (WGS) entry which is preliminary data.</text>
</comment>
<dbReference type="Pfam" id="PF04406">
    <property type="entry name" value="TP6A_N"/>
    <property type="match status" value="1"/>
</dbReference>
<dbReference type="GO" id="GO:0042138">
    <property type="term" value="P:meiotic DNA double-strand break formation"/>
    <property type="evidence" value="ECO:0007669"/>
    <property type="project" value="TreeGrafter"/>
</dbReference>
<dbReference type="PRINTS" id="PR01550">
    <property type="entry name" value="TOP6AFAMILY"/>
</dbReference>
<dbReference type="InterPro" id="IPR036078">
    <property type="entry name" value="Spo11/TopoVI_A_sf"/>
</dbReference>
<proteinExistence type="predicted"/>
<evidence type="ECO:0000313" key="2">
    <source>
        <dbReference type="EMBL" id="GFU44019.1"/>
    </source>
</evidence>
<feature type="domain" description="Spo11/DNA topoisomerase VI subunit A N-terminal" evidence="1">
    <location>
        <begin position="108"/>
        <end position="145"/>
    </location>
</feature>
<dbReference type="GO" id="GO:0003677">
    <property type="term" value="F:DNA binding"/>
    <property type="evidence" value="ECO:0007669"/>
    <property type="project" value="InterPro"/>
</dbReference>
<dbReference type="EMBL" id="BMAW01085673">
    <property type="protein sequence ID" value="GFU44019.1"/>
    <property type="molecule type" value="Genomic_DNA"/>
</dbReference>
<dbReference type="Proteomes" id="UP000887013">
    <property type="component" value="Unassembled WGS sequence"/>
</dbReference>
<reference evidence="2" key="1">
    <citation type="submission" date="2020-08" db="EMBL/GenBank/DDBJ databases">
        <title>Multicomponent nature underlies the extraordinary mechanical properties of spider dragline silk.</title>
        <authorList>
            <person name="Kono N."/>
            <person name="Nakamura H."/>
            <person name="Mori M."/>
            <person name="Yoshida Y."/>
            <person name="Ohtoshi R."/>
            <person name="Malay A.D."/>
            <person name="Moran D.A.P."/>
            <person name="Tomita M."/>
            <person name="Numata K."/>
            <person name="Arakawa K."/>
        </authorList>
    </citation>
    <scope>NUCLEOTIDE SEQUENCE</scope>
</reference>
<dbReference type="GO" id="GO:0005524">
    <property type="term" value="F:ATP binding"/>
    <property type="evidence" value="ECO:0007669"/>
    <property type="project" value="InterPro"/>
</dbReference>
<protein>
    <submittedName>
        <fullName evidence="2">Meiotic recombination protein SPO11</fullName>
    </submittedName>
</protein>
<dbReference type="OrthoDB" id="6434954at2759"/>
<dbReference type="InterPro" id="IPR002815">
    <property type="entry name" value="Spo11/TopoVI_A"/>
</dbReference>
<dbReference type="InterPro" id="IPR036388">
    <property type="entry name" value="WH-like_DNA-bd_sf"/>
</dbReference>
<accession>A0A8X6UKF5</accession>
<name>A0A8X6UKF5_NEPPI</name>
<gene>
    <name evidence="2" type="primary">Spo11_0</name>
    <name evidence="2" type="ORF">NPIL_505901</name>
</gene>
<dbReference type="GO" id="GO:0007131">
    <property type="term" value="P:reciprocal meiotic recombination"/>
    <property type="evidence" value="ECO:0007669"/>
    <property type="project" value="TreeGrafter"/>
</dbReference>
<dbReference type="SUPFAM" id="SSF56726">
    <property type="entry name" value="DNA topoisomerase IV, alpha subunit"/>
    <property type="match status" value="1"/>
</dbReference>
<keyword evidence="3" id="KW-1185">Reference proteome</keyword>
<dbReference type="GO" id="GO:0003918">
    <property type="term" value="F:DNA topoisomerase type II (double strand cut, ATP-hydrolyzing) activity"/>
    <property type="evidence" value="ECO:0007669"/>
    <property type="project" value="InterPro"/>
</dbReference>
<dbReference type="AlphaFoldDB" id="A0A8X6UKF5"/>
<organism evidence="2 3">
    <name type="scientific">Nephila pilipes</name>
    <name type="common">Giant wood spider</name>
    <name type="synonym">Nephila maculata</name>
    <dbReference type="NCBI Taxonomy" id="299642"/>
    <lineage>
        <taxon>Eukaryota</taxon>
        <taxon>Metazoa</taxon>
        <taxon>Ecdysozoa</taxon>
        <taxon>Arthropoda</taxon>
        <taxon>Chelicerata</taxon>
        <taxon>Arachnida</taxon>
        <taxon>Araneae</taxon>
        <taxon>Araneomorphae</taxon>
        <taxon>Entelegynae</taxon>
        <taxon>Araneoidea</taxon>
        <taxon>Nephilidae</taxon>
        <taxon>Nephila</taxon>
    </lineage>
</organism>
<sequence length="212" mass="24708">MAFKLQERFGTDETFWTNIDKLHRILVCFSKDDMSEINMKTEDKKGRESTMYASQIYQNEFASKCYTDKEILSKKIEEILKQYLTKNKSDDIDGGSIQLPNRRLWKNTRELFYEDVNLFKKQSVLDDILDDISCLLKTPKVQLHVLTTSKGCIAGNLRYKEDDGSYIDCNETNQWNNSFTPCHHTGVALCELVEKDFQTSTLEKCFENYGTL</sequence>
<evidence type="ECO:0000313" key="3">
    <source>
        <dbReference type="Proteomes" id="UP000887013"/>
    </source>
</evidence>
<dbReference type="GO" id="GO:0000706">
    <property type="term" value="P:meiotic DNA double-strand break processing"/>
    <property type="evidence" value="ECO:0007669"/>
    <property type="project" value="TreeGrafter"/>
</dbReference>
<evidence type="ECO:0000259" key="1">
    <source>
        <dbReference type="Pfam" id="PF04406"/>
    </source>
</evidence>
<dbReference type="PANTHER" id="PTHR10848:SF0">
    <property type="entry name" value="MEIOTIC RECOMBINATION PROTEIN SPO11"/>
    <property type="match status" value="1"/>
</dbReference>
<dbReference type="Gene3D" id="1.10.10.10">
    <property type="entry name" value="Winged helix-like DNA-binding domain superfamily/Winged helix DNA-binding domain"/>
    <property type="match status" value="1"/>
</dbReference>